<evidence type="ECO:0000313" key="14">
    <source>
        <dbReference type="Proteomes" id="UP000566276"/>
    </source>
</evidence>
<dbReference type="InterPro" id="IPR041471">
    <property type="entry name" value="UvrB_inter"/>
</dbReference>
<keyword evidence="10" id="KW-0175">Coiled coil</keyword>
<comment type="similarity">
    <text evidence="9">In the N-terminal section; belongs to the UvrB family.</text>
</comment>
<evidence type="ECO:0000256" key="6">
    <source>
        <dbReference type="ARBA" id="ARBA00022840"/>
    </source>
</evidence>
<dbReference type="PANTHER" id="PTHR47964:SF1">
    <property type="entry name" value="ATP-DEPENDENT DNA HELICASE HOMOLOG RECG, CHLOROPLASTIC"/>
    <property type="match status" value="1"/>
</dbReference>
<dbReference type="Gene3D" id="3.30.2060.10">
    <property type="entry name" value="Penicillin-binding protein 1b domain"/>
    <property type="match status" value="1"/>
</dbReference>
<dbReference type="Pfam" id="PF00270">
    <property type="entry name" value="DEAD"/>
    <property type="match status" value="1"/>
</dbReference>
<dbReference type="EC" id="3.6.4.-" evidence="9"/>
<keyword evidence="6 9" id="KW-0067">ATP-binding</keyword>
<dbReference type="Gene3D" id="2.40.10.170">
    <property type="match status" value="1"/>
</dbReference>
<keyword evidence="7 9" id="KW-0238">DNA-binding</keyword>
<dbReference type="SMART" id="SM00982">
    <property type="entry name" value="TRCF"/>
    <property type="match status" value="1"/>
</dbReference>
<evidence type="ECO:0000256" key="9">
    <source>
        <dbReference type="HAMAP-Rule" id="MF_00969"/>
    </source>
</evidence>
<name>A0ABR6P5E0_9SPIR</name>
<gene>
    <name evidence="9" type="primary">mfd</name>
    <name evidence="13" type="ORF">HNR35_000216</name>
</gene>
<feature type="domain" description="Helicase ATP-binding" evidence="11">
    <location>
        <begin position="597"/>
        <end position="758"/>
    </location>
</feature>
<accession>A0ABR6P5E0</accession>
<evidence type="ECO:0000256" key="4">
    <source>
        <dbReference type="ARBA" id="ARBA00022801"/>
    </source>
</evidence>
<dbReference type="SUPFAM" id="SSF143517">
    <property type="entry name" value="TRCF domain-like"/>
    <property type="match status" value="1"/>
</dbReference>
<evidence type="ECO:0000256" key="5">
    <source>
        <dbReference type="ARBA" id="ARBA00022806"/>
    </source>
</evidence>
<dbReference type="InterPro" id="IPR005118">
    <property type="entry name" value="TRCF_C"/>
</dbReference>
<dbReference type="Gene3D" id="3.90.1150.50">
    <property type="entry name" value="Transcription-repair-coupling factor, D7 domain"/>
    <property type="match status" value="1"/>
</dbReference>
<keyword evidence="14" id="KW-1185">Reference proteome</keyword>
<dbReference type="PROSITE" id="PS51192">
    <property type="entry name" value="HELICASE_ATP_BIND_1"/>
    <property type="match status" value="1"/>
</dbReference>
<comment type="similarity">
    <text evidence="9">In the C-terminal section; belongs to the helicase family. RecG subfamily.</text>
</comment>
<dbReference type="InterPro" id="IPR011545">
    <property type="entry name" value="DEAD/DEAH_box_helicase_dom"/>
</dbReference>
<proteinExistence type="inferred from homology"/>
<evidence type="ECO:0000256" key="8">
    <source>
        <dbReference type="ARBA" id="ARBA00023204"/>
    </source>
</evidence>
<dbReference type="GO" id="GO:0016787">
    <property type="term" value="F:hydrolase activity"/>
    <property type="evidence" value="ECO:0007669"/>
    <property type="project" value="UniProtKB-KW"/>
</dbReference>
<reference evidence="13 14" key="1">
    <citation type="submission" date="2020-08" db="EMBL/GenBank/DDBJ databases">
        <title>Genomic Encyclopedia of Type Strains, Phase IV (KMG-IV): sequencing the most valuable type-strain genomes for metagenomic binning, comparative biology and taxonomic classification.</title>
        <authorList>
            <person name="Goeker M."/>
        </authorList>
    </citation>
    <scope>NUCLEOTIDE SEQUENCE [LARGE SCALE GENOMIC DNA]</scope>
    <source>
        <strain evidence="13 14">DSM 16813</strain>
    </source>
</reference>
<dbReference type="SMART" id="SM01058">
    <property type="entry name" value="CarD_TRCF"/>
    <property type="match status" value="1"/>
</dbReference>
<keyword evidence="8 9" id="KW-0234">DNA repair</keyword>
<dbReference type="Pfam" id="PF00271">
    <property type="entry name" value="Helicase_C"/>
    <property type="match status" value="1"/>
</dbReference>
<keyword evidence="1 9" id="KW-0963">Cytoplasm</keyword>
<evidence type="ECO:0000313" key="13">
    <source>
        <dbReference type="EMBL" id="MBB6031252.1"/>
    </source>
</evidence>
<dbReference type="NCBIfam" id="TIGR00580">
    <property type="entry name" value="mfd"/>
    <property type="match status" value="1"/>
</dbReference>
<dbReference type="PANTHER" id="PTHR47964">
    <property type="entry name" value="ATP-DEPENDENT DNA HELICASE HOMOLOG RECG, CHLOROPLASTIC"/>
    <property type="match status" value="1"/>
</dbReference>
<keyword evidence="2 9" id="KW-0547">Nucleotide-binding</keyword>
<comment type="caution">
    <text evidence="13">The sequence shown here is derived from an EMBL/GenBank/DDBJ whole genome shotgun (WGS) entry which is preliminary data.</text>
</comment>
<dbReference type="Gene3D" id="3.40.50.11180">
    <property type="match status" value="1"/>
</dbReference>
<dbReference type="HAMAP" id="MF_00969">
    <property type="entry name" value="TRCF"/>
    <property type="match status" value="1"/>
</dbReference>
<dbReference type="InterPro" id="IPR027417">
    <property type="entry name" value="P-loop_NTPase"/>
</dbReference>
<dbReference type="InterPro" id="IPR037235">
    <property type="entry name" value="TRCF-like_C_D7"/>
</dbReference>
<keyword evidence="5 13" id="KW-0347">Helicase</keyword>
<dbReference type="Gene3D" id="3.40.50.300">
    <property type="entry name" value="P-loop containing nucleotide triphosphate hydrolases"/>
    <property type="match status" value="2"/>
</dbReference>
<evidence type="ECO:0000256" key="2">
    <source>
        <dbReference type="ARBA" id="ARBA00022741"/>
    </source>
</evidence>
<dbReference type="SUPFAM" id="SSF141259">
    <property type="entry name" value="CarD-like"/>
    <property type="match status" value="1"/>
</dbReference>
<evidence type="ECO:0000259" key="12">
    <source>
        <dbReference type="PROSITE" id="PS51194"/>
    </source>
</evidence>
<evidence type="ECO:0000256" key="7">
    <source>
        <dbReference type="ARBA" id="ARBA00023125"/>
    </source>
</evidence>
<dbReference type="InterPro" id="IPR004576">
    <property type="entry name" value="Mfd"/>
</dbReference>
<feature type="coiled-coil region" evidence="10">
    <location>
        <begin position="293"/>
        <end position="320"/>
    </location>
</feature>
<dbReference type="RefSeq" id="WP_183223369.1">
    <property type="nucleotide sequence ID" value="NZ_JACHFA010000001.1"/>
</dbReference>
<dbReference type="InterPro" id="IPR001650">
    <property type="entry name" value="Helicase_C-like"/>
</dbReference>
<dbReference type="Pfam" id="PF03461">
    <property type="entry name" value="TRCF"/>
    <property type="match status" value="1"/>
</dbReference>
<sequence length="1129" mass="130924">MNIDEELTITLKNNSNLKKMKEFLEQNTFFSLTGYEGFFKAFLIKKIKEYSKTGKIILIVKDEHTLDKIKNDLKVITNQIFELNYFSPLVYKGIGSKSAIFNERIQFLINFYKKNPGIYITVLKSLLSKIPDKYTLLKNVYKIEKNTKINTVDIEKTLITLGYEKTLRVTIPGEFTIKGEIIDLYPFGEQSPIKIVLNFDKIEEIRKFDPLTQLKQGNEILKFQVLPKKEIIWNDEVINNLKTKIKSVEYKKILEELNFKKETKTEEMFYPLVANTYLSNEIEKHTPIVSFEINNFEKEIEKIHQEYENLYKEAKAAGKNTIDPKRILLSSKTFNLKSDILFSKIKSSKSKEVIEFKIESERSFFSNIMLTKEEFKNWLKNGFKIIIAAESESQKEKLKYIFKELPKISIEVLKISSSLIIEEEKIAIILESNIFNTGQKINKSFESSKTKAINSFIEIEKNSHVVHINHGIGIFRQIKRIKTSALEKDYIEIEYAEGERLFIPIEQTNLIQKYIGSDPKNIKLDKIGSKAWIKNKANAKKRIEEIADELIELYSKRESIKGIKYPKDNELQLLFESEFPYDETPDQITAIKEIKEDMMSFKVMDRLLCGDVGFGKTEVAMRAAFKAVMGNKQVIVLSPTTILAEQHFNTFKKRFKNFPIKIEVLSRFIKNNSEKRILKELKSGEIDIIIGTHKILSKKFSCKNLGLIIIDEEQRFGVKEKEKLKEIRISVDCLALSATPIPRSLHMSLIKLRDISVLKIPPKNRVKIEAYLESFSELLIKHAIENELSRDGQVFLVNHNIEELYYLKTLIEKLTPYARIAIIHGKLTGIEIENIMHDFIKKAYQILLATTIIENGIDIPNANTIIINNANKFGLAQLYQLKGRVGRGSKKAYAYFLYQDSEKLNERSIERLRAITEFSDLGAGFKIAMKDMEIRGVGNLLGREQHGEIESIGLDYYLTMLNKAIEKKMGKISSLSKEEEEEVNIEINYSGFIPENYIKNEQTKILIYKKIFEIQTEEESEKIRSEIKNNFGPIPKEINNLLMLAELKILAKKLNIKKIKETIGSLEIEYKNTKSIPMEKIIEILQKEPNLLMLNPSYQKSIFLSFKTIEKSDKMNYIYKNINLLKTNT</sequence>
<dbReference type="Pfam" id="PF17757">
    <property type="entry name" value="UvrB_inter"/>
    <property type="match status" value="1"/>
</dbReference>
<feature type="domain" description="Helicase C-terminal" evidence="12">
    <location>
        <begin position="779"/>
        <end position="933"/>
    </location>
</feature>
<dbReference type="SUPFAM" id="SSF52540">
    <property type="entry name" value="P-loop containing nucleoside triphosphate hydrolases"/>
    <property type="match status" value="3"/>
</dbReference>
<dbReference type="PROSITE" id="PS51194">
    <property type="entry name" value="HELICASE_CTER"/>
    <property type="match status" value="1"/>
</dbReference>
<comment type="function">
    <text evidence="9">Couples transcription and DNA repair by recognizing RNA polymerase (RNAP) stalled at DNA lesions. Mediates ATP-dependent release of RNAP and its truncated transcript from the DNA, and recruitment of nucleotide excision repair machinery to the damaged site.</text>
</comment>
<dbReference type="InterPro" id="IPR003711">
    <property type="entry name" value="CarD-like/TRCF_RID"/>
</dbReference>
<dbReference type="InterPro" id="IPR014001">
    <property type="entry name" value="Helicase_ATP-bd"/>
</dbReference>
<dbReference type="GO" id="GO:0004386">
    <property type="term" value="F:helicase activity"/>
    <property type="evidence" value="ECO:0007669"/>
    <property type="project" value="UniProtKB-KW"/>
</dbReference>
<keyword evidence="4 9" id="KW-0378">Hydrolase</keyword>
<dbReference type="InterPro" id="IPR036101">
    <property type="entry name" value="CarD-like/TRCF_RID_sf"/>
</dbReference>
<protein>
    <recommendedName>
        <fullName evidence="9">Transcription-repair-coupling factor</fullName>
        <shortName evidence="9">TRCF</shortName>
        <ecNumber evidence="9">3.6.4.-</ecNumber>
    </recommendedName>
</protein>
<evidence type="ECO:0000256" key="1">
    <source>
        <dbReference type="ARBA" id="ARBA00022490"/>
    </source>
</evidence>
<dbReference type="EMBL" id="JACHFA010000001">
    <property type="protein sequence ID" value="MBB6031252.1"/>
    <property type="molecule type" value="Genomic_DNA"/>
</dbReference>
<dbReference type="SMART" id="SM00490">
    <property type="entry name" value="HELICc"/>
    <property type="match status" value="1"/>
</dbReference>
<dbReference type="InterPro" id="IPR047112">
    <property type="entry name" value="RecG/Mfd"/>
</dbReference>
<dbReference type="Proteomes" id="UP000566276">
    <property type="component" value="Unassembled WGS sequence"/>
</dbReference>
<feature type="coiled-coil region" evidence="10">
    <location>
        <begin position="529"/>
        <end position="556"/>
    </location>
</feature>
<evidence type="ECO:0000259" key="11">
    <source>
        <dbReference type="PROSITE" id="PS51192"/>
    </source>
</evidence>
<organism evidence="13 14">
    <name type="scientific">Borreliella spielmanii</name>
    <dbReference type="NCBI Taxonomy" id="88916"/>
    <lineage>
        <taxon>Bacteria</taxon>
        <taxon>Pseudomonadati</taxon>
        <taxon>Spirochaetota</taxon>
        <taxon>Spirochaetia</taxon>
        <taxon>Spirochaetales</taxon>
        <taxon>Borreliaceae</taxon>
        <taxon>Borreliella</taxon>
    </lineage>
</organism>
<evidence type="ECO:0000256" key="10">
    <source>
        <dbReference type="SAM" id="Coils"/>
    </source>
</evidence>
<evidence type="ECO:0000256" key="3">
    <source>
        <dbReference type="ARBA" id="ARBA00022763"/>
    </source>
</evidence>
<comment type="subcellular location">
    <subcellularLocation>
        <location evidence="9">Cytoplasm</location>
    </subcellularLocation>
</comment>
<keyword evidence="3 9" id="KW-0227">DNA damage</keyword>
<dbReference type="SMART" id="SM00487">
    <property type="entry name" value="DEXDc"/>
    <property type="match status" value="1"/>
</dbReference>
<dbReference type="Pfam" id="PF02559">
    <property type="entry name" value="CarD_TRCF_RID"/>
    <property type="match status" value="1"/>
</dbReference>
<dbReference type="CDD" id="cd17991">
    <property type="entry name" value="DEXHc_TRCF"/>
    <property type="match status" value="1"/>
</dbReference>